<dbReference type="PANTHER" id="PTHR39087">
    <property type="entry name" value="UPF0104 MEMBRANE PROTEIN MJ1595"/>
    <property type="match status" value="1"/>
</dbReference>
<feature type="transmembrane region" description="Helical" evidence="6">
    <location>
        <begin position="141"/>
        <end position="159"/>
    </location>
</feature>
<dbReference type="EMBL" id="UINC01097809">
    <property type="protein sequence ID" value="SVC55830.1"/>
    <property type="molecule type" value="Genomic_DNA"/>
</dbReference>
<evidence type="ECO:0000256" key="5">
    <source>
        <dbReference type="ARBA" id="ARBA00023136"/>
    </source>
</evidence>
<keyword evidence="2" id="KW-1003">Cell membrane</keyword>
<evidence type="ECO:0000313" key="7">
    <source>
        <dbReference type="EMBL" id="SVC55830.1"/>
    </source>
</evidence>
<feature type="transmembrane region" description="Helical" evidence="6">
    <location>
        <begin position="24"/>
        <end position="40"/>
    </location>
</feature>
<evidence type="ECO:0008006" key="8">
    <source>
        <dbReference type="Google" id="ProtNLM"/>
    </source>
</evidence>
<dbReference type="InterPro" id="IPR022791">
    <property type="entry name" value="L-PG_synthase/AglD"/>
</dbReference>
<proteinExistence type="predicted"/>
<evidence type="ECO:0000256" key="6">
    <source>
        <dbReference type="SAM" id="Phobius"/>
    </source>
</evidence>
<keyword evidence="3 6" id="KW-0812">Transmembrane</keyword>
<protein>
    <recommendedName>
        <fullName evidence="8">Flippase-like domain-containing protein</fullName>
    </recommendedName>
</protein>
<dbReference type="GO" id="GO:0005886">
    <property type="term" value="C:plasma membrane"/>
    <property type="evidence" value="ECO:0007669"/>
    <property type="project" value="UniProtKB-SubCell"/>
</dbReference>
<name>A0A382N4Y0_9ZZZZ</name>
<feature type="non-terminal residue" evidence="7">
    <location>
        <position position="1"/>
    </location>
</feature>
<evidence type="ECO:0000256" key="2">
    <source>
        <dbReference type="ARBA" id="ARBA00022475"/>
    </source>
</evidence>
<evidence type="ECO:0000256" key="4">
    <source>
        <dbReference type="ARBA" id="ARBA00022989"/>
    </source>
</evidence>
<evidence type="ECO:0000256" key="1">
    <source>
        <dbReference type="ARBA" id="ARBA00004651"/>
    </source>
</evidence>
<organism evidence="7">
    <name type="scientific">marine metagenome</name>
    <dbReference type="NCBI Taxonomy" id="408172"/>
    <lineage>
        <taxon>unclassified sequences</taxon>
        <taxon>metagenomes</taxon>
        <taxon>ecological metagenomes</taxon>
    </lineage>
</organism>
<keyword evidence="5 6" id="KW-0472">Membrane</keyword>
<reference evidence="7" key="1">
    <citation type="submission" date="2018-05" db="EMBL/GenBank/DDBJ databases">
        <authorList>
            <person name="Lanie J.A."/>
            <person name="Ng W.-L."/>
            <person name="Kazmierczak K.M."/>
            <person name="Andrzejewski T.M."/>
            <person name="Davidsen T.M."/>
            <person name="Wayne K.J."/>
            <person name="Tettelin H."/>
            <person name="Glass J.I."/>
            <person name="Rusch D."/>
            <person name="Podicherti R."/>
            <person name="Tsui H.-C.T."/>
            <person name="Winkler M.E."/>
        </authorList>
    </citation>
    <scope>NUCLEOTIDE SEQUENCE</scope>
</reference>
<evidence type="ECO:0000256" key="3">
    <source>
        <dbReference type="ARBA" id="ARBA00022692"/>
    </source>
</evidence>
<comment type="subcellular location">
    <subcellularLocation>
        <location evidence="1">Cell membrane</location>
        <topology evidence="1">Multi-pass membrane protein</topology>
    </subcellularLocation>
</comment>
<keyword evidence="4 6" id="KW-1133">Transmembrane helix</keyword>
<dbReference type="Pfam" id="PF03706">
    <property type="entry name" value="LPG_synthase_TM"/>
    <property type="match status" value="1"/>
</dbReference>
<sequence length="202" mass="22867">GLSLLILLTILVYPADWISQKIIIGVVVLSLTAFVFVFCFKEIKEFFLFDLKKIKFFQKSMVLKIIEILERLINGAVAIRSTNKVMLIFLYTVLIWIMYCFSTYFALMSTGISIKWYEVCVLMISTTFAISVPAAPAYVGTYHATVVYVLTTFFLINQLDAQASAIIIHGVGTIPFIIIGAWYFINSSVSIREINSKEIINN</sequence>
<dbReference type="AlphaFoldDB" id="A0A382N4Y0"/>
<gene>
    <name evidence="7" type="ORF">METZ01_LOCUS308684</name>
</gene>
<feature type="transmembrane region" description="Helical" evidence="6">
    <location>
        <begin position="85"/>
        <end position="107"/>
    </location>
</feature>
<feature type="transmembrane region" description="Helical" evidence="6">
    <location>
        <begin position="166"/>
        <end position="185"/>
    </location>
</feature>
<dbReference type="PANTHER" id="PTHR39087:SF2">
    <property type="entry name" value="UPF0104 MEMBRANE PROTEIN MJ1595"/>
    <property type="match status" value="1"/>
</dbReference>
<accession>A0A382N4Y0</accession>